<dbReference type="PROSITE" id="PS01031">
    <property type="entry name" value="SHSP"/>
    <property type="match status" value="1"/>
</dbReference>
<feature type="binding site" evidence="2">
    <location>
        <position position="104"/>
    </location>
    <ligand>
        <name>Zn(2+)</name>
        <dbReference type="ChEBI" id="CHEBI:29105"/>
        <label>1</label>
    </ligand>
</feature>
<dbReference type="PIRSF" id="PIRSF036514">
    <property type="entry name" value="Sm_HSP_B1"/>
    <property type="match status" value="1"/>
</dbReference>
<dbReference type="InterPro" id="IPR002068">
    <property type="entry name" value="A-crystallin/Hsp20_dom"/>
</dbReference>
<accession>A0A8X6KXM5</accession>
<feature type="region of interest" description="Disordered" evidence="5">
    <location>
        <begin position="145"/>
        <end position="172"/>
    </location>
</feature>
<keyword evidence="2" id="KW-0479">Metal-binding</keyword>
<keyword evidence="8" id="KW-1185">Reference proteome</keyword>
<dbReference type="GO" id="GO:0005634">
    <property type="term" value="C:nucleus"/>
    <property type="evidence" value="ECO:0007669"/>
    <property type="project" value="TreeGrafter"/>
</dbReference>
<dbReference type="InterPro" id="IPR055269">
    <property type="entry name" value="Alpha-crystallin/HSP_16"/>
</dbReference>
<reference evidence="7" key="1">
    <citation type="submission" date="2020-07" db="EMBL/GenBank/DDBJ databases">
        <title>Multicomponent nature underlies the extraordinary mechanical properties of spider dragline silk.</title>
        <authorList>
            <person name="Kono N."/>
            <person name="Nakamura H."/>
            <person name="Mori M."/>
            <person name="Yoshida Y."/>
            <person name="Ohtoshi R."/>
            <person name="Malay A.D."/>
            <person name="Moran D.A.P."/>
            <person name="Tomita M."/>
            <person name="Numata K."/>
            <person name="Arakawa K."/>
        </authorList>
    </citation>
    <scope>NUCLEOTIDE SEQUENCE</scope>
</reference>
<dbReference type="GO" id="GO:0009408">
    <property type="term" value="P:response to heat"/>
    <property type="evidence" value="ECO:0007669"/>
    <property type="project" value="UniProtKB-ARBA"/>
</dbReference>
<gene>
    <name evidence="7" type="primary">l(2)efl</name>
    <name evidence="7" type="ORF">TNCT_275321</name>
</gene>
<evidence type="ECO:0000256" key="4">
    <source>
        <dbReference type="RuleBase" id="RU003616"/>
    </source>
</evidence>
<name>A0A8X6KXM5_TRICU</name>
<dbReference type="GO" id="GO:0043066">
    <property type="term" value="P:negative regulation of apoptotic process"/>
    <property type="evidence" value="ECO:0007669"/>
    <property type="project" value="TreeGrafter"/>
</dbReference>
<dbReference type="GO" id="GO:0042026">
    <property type="term" value="P:protein refolding"/>
    <property type="evidence" value="ECO:0007669"/>
    <property type="project" value="TreeGrafter"/>
</dbReference>
<evidence type="ECO:0000256" key="3">
    <source>
        <dbReference type="PROSITE-ProRule" id="PRU00285"/>
    </source>
</evidence>
<dbReference type="EMBL" id="BMAO01023674">
    <property type="protein sequence ID" value="GFQ90275.1"/>
    <property type="molecule type" value="Genomic_DNA"/>
</dbReference>
<dbReference type="GO" id="GO:0051082">
    <property type="term" value="F:unfolded protein binding"/>
    <property type="evidence" value="ECO:0007669"/>
    <property type="project" value="TreeGrafter"/>
</dbReference>
<feature type="binding site" evidence="2">
    <location>
        <position position="102"/>
    </location>
    <ligand>
        <name>Zn(2+)</name>
        <dbReference type="ChEBI" id="CHEBI:29105"/>
        <label>1</label>
    </ligand>
</feature>
<evidence type="ECO:0000256" key="1">
    <source>
        <dbReference type="PIRNR" id="PIRNR036514"/>
    </source>
</evidence>
<evidence type="ECO:0000259" key="6">
    <source>
        <dbReference type="PROSITE" id="PS01031"/>
    </source>
</evidence>
<keyword evidence="2" id="KW-0862">Zinc</keyword>
<dbReference type="PANTHER" id="PTHR45640:SF26">
    <property type="entry name" value="RE23625P"/>
    <property type="match status" value="1"/>
</dbReference>
<feature type="compositionally biased region" description="Basic and acidic residues" evidence="5">
    <location>
        <begin position="148"/>
        <end position="160"/>
    </location>
</feature>
<evidence type="ECO:0000313" key="7">
    <source>
        <dbReference type="EMBL" id="GFQ90275.1"/>
    </source>
</evidence>
<dbReference type="SUPFAM" id="SSF49764">
    <property type="entry name" value="HSP20-like chaperones"/>
    <property type="match status" value="1"/>
</dbReference>
<proteinExistence type="inferred from homology"/>
<evidence type="ECO:0000256" key="2">
    <source>
        <dbReference type="PIRSR" id="PIRSR036514-1"/>
    </source>
</evidence>
<protein>
    <submittedName>
        <fullName evidence="7">Protein lethal(2)essential for life</fullName>
    </submittedName>
</protein>
<dbReference type="Gene3D" id="2.60.40.790">
    <property type="match status" value="1"/>
</dbReference>
<dbReference type="GO" id="GO:0046872">
    <property type="term" value="F:metal ion binding"/>
    <property type="evidence" value="ECO:0007669"/>
    <property type="project" value="UniProtKB-KW"/>
</dbReference>
<dbReference type="Pfam" id="PF00011">
    <property type="entry name" value="HSP20"/>
    <property type="match status" value="1"/>
</dbReference>
<dbReference type="InterPro" id="IPR001436">
    <property type="entry name" value="Alpha-crystallin/sHSP_animal"/>
</dbReference>
<evidence type="ECO:0000313" key="8">
    <source>
        <dbReference type="Proteomes" id="UP000887116"/>
    </source>
</evidence>
<feature type="domain" description="SHSP" evidence="6">
    <location>
        <begin position="54"/>
        <end position="165"/>
    </location>
</feature>
<dbReference type="PRINTS" id="PR00299">
    <property type="entry name" value="ACRYSTALLIN"/>
</dbReference>
<comment type="caution">
    <text evidence="7">The sequence shown here is derived from an EMBL/GenBank/DDBJ whole genome shotgun (WGS) entry which is preliminary data.</text>
</comment>
<dbReference type="AlphaFoldDB" id="A0A8X6KXM5"/>
<dbReference type="CDD" id="cd06526">
    <property type="entry name" value="metazoan_ACD"/>
    <property type="match status" value="1"/>
</dbReference>
<dbReference type="OrthoDB" id="1431247at2759"/>
<comment type="similarity">
    <text evidence="1 3 4">Belongs to the small heat shock protein (HSP20) family.</text>
</comment>
<dbReference type="GO" id="GO:0005737">
    <property type="term" value="C:cytoplasm"/>
    <property type="evidence" value="ECO:0007669"/>
    <property type="project" value="TreeGrafter"/>
</dbReference>
<dbReference type="InterPro" id="IPR008978">
    <property type="entry name" value="HSP20-like_chaperone"/>
</dbReference>
<evidence type="ECO:0000256" key="5">
    <source>
        <dbReference type="SAM" id="MobiDB-lite"/>
    </source>
</evidence>
<sequence length="172" mass="19766">MALRVFVPTLLGRDWWSTWDYPERIMDQFFATQLHEDDLLNPVLYHGFLIHPRTQTSIANSGQSEVNNDEKQFQVSLNVKQFKPQEVEVKVVDNFIVIHGKHEEKKDDGGFCSREFTRRYMLPQGCEADTVTSSLDQEGVLTITGPKKAIEEPPNEERKITVNVEQSNTDGK</sequence>
<organism evidence="7 8">
    <name type="scientific">Trichonephila clavata</name>
    <name type="common">Joro spider</name>
    <name type="synonym">Nephila clavata</name>
    <dbReference type="NCBI Taxonomy" id="2740835"/>
    <lineage>
        <taxon>Eukaryota</taxon>
        <taxon>Metazoa</taxon>
        <taxon>Ecdysozoa</taxon>
        <taxon>Arthropoda</taxon>
        <taxon>Chelicerata</taxon>
        <taxon>Arachnida</taxon>
        <taxon>Araneae</taxon>
        <taxon>Araneomorphae</taxon>
        <taxon>Entelegynae</taxon>
        <taxon>Araneoidea</taxon>
        <taxon>Nephilidae</taxon>
        <taxon>Trichonephila</taxon>
    </lineage>
</organism>
<dbReference type="PANTHER" id="PTHR45640">
    <property type="entry name" value="HEAT SHOCK PROTEIN HSP-12.2-RELATED"/>
    <property type="match status" value="1"/>
</dbReference>
<dbReference type="Proteomes" id="UP000887116">
    <property type="component" value="Unassembled WGS sequence"/>
</dbReference>
<feature type="compositionally biased region" description="Polar residues" evidence="5">
    <location>
        <begin position="163"/>
        <end position="172"/>
    </location>
</feature>